<evidence type="ECO:0000313" key="4">
    <source>
        <dbReference type="RefSeq" id="XP_010272239.1"/>
    </source>
</evidence>
<dbReference type="PANTHER" id="PTHR48237:SF1">
    <property type="entry name" value="SPC97_SPC98 FAMILY OF SPINDLE POLE BODY (SBP) COMPONENT"/>
    <property type="match status" value="1"/>
</dbReference>
<sequence>MSSLDRDKALGNNRREDVSWLFSLSGSELDMLVSLKKLVIQRAKVIGHDALASKFDLKMLRVIGFILMEYLKGQFQKSSVVSAMNDSSTFLDDCNLSRDLKGSPSCMSREEIVGLVNAISRKRTKERSHKEEACSQKRKKTKSS</sequence>
<protein>
    <submittedName>
        <fullName evidence="3 4">Uncharacterized protein LOC104608074</fullName>
    </submittedName>
</protein>
<evidence type="ECO:0000256" key="1">
    <source>
        <dbReference type="SAM" id="MobiDB-lite"/>
    </source>
</evidence>
<evidence type="ECO:0000313" key="3">
    <source>
        <dbReference type="RefSeq" id="XP_010272238.1"/>
    </source>
</evidence>
<dbReference type="Proteomes" id="UP000189703">
    <property type="component" value="Unplaced"/>
</dbReference>
<feature type="region of interest" description="Disordered" evidence="1">
    <location>
        <begin position="123"/>
        <end position="144"/>
    </location>
</feature>
<evidence type="ECO:0000313" key="5">
    <source>
        <dbReference type="RefSeq" id="XP_010272240.1"/>
    </source>
</evidence>
<dbReference type="STRING" id="4432.A0A1U8B7K4"/>
<dbReference type="KEGG" id="nnu:104608074"/>
<organism evidence="2 4">
    <name type="scientific">Nelumbo nucifera</name>
    <name type="common">Sacred lotus</name>
    <dbReference type="NCBI Taxonomy" id="4432"/>
    <lineage>
        <taxon>Eukaryota</taxon>
        <taxon>Viridiplantae</taxon>
        <taxon>Streptophyta</taxon>
        <taxon>Embryophyta</taxon>
        <taxon>Tracheophyta</taxon>
        <taxon>Spermatophyta</taxon>
        <taxon>Magnoliopsida</taxon>
        <taxon>Proteales</taxon>
        <taxon>Nelumbonaceae</taxon>
        <taxon>Nelumbo</taxon>
    </lineage>
</organism>
<evidence type="ECO:0000313" key="2">
    <source>
        <dbReference type="Proteomes" id="UP000189703"/>
    </source>
</evidence>
<gene>
    <name evidence="3 4 5" type="primary">LOC104608074</name>
</gene>
<dbReference type="eggNOG" id="ENOG502S9Y4">
    <property type="taxonomic scope" value="Eukaryota"/>
</dbReference>
<accession>A0A1U8B7K4</accession>
<dbReference type="OrthoDB" id="1417760at2759"/>
<dbReference type="RefSeq" id="XP_010272239.1">
    <property type="nucleotide sequence ID" value="XM_010273937.1"/>
</dbReference>
<dbReference type="GeneID" id="104608074"/>
<dbReference type="AlphaFoldDB" id="A0A1U8B7K4"/>
<dbReference type="PANTHER" id="PTHR48237">
    <property type="entry name" value="GAMMA-TUBULIN COMPLEX COMPONENT"/>
    <property type="match status" value="1"/>
</dbReference>
<reference evidence="3 4" key="1">
    <citation type="submission" date="2025-04" db="UniProtKB">
        <authorList>
            <consortium name="RefSeq"/>
        </authorList>
    </citation>
    <scope>IDENTIFICATION</scope>
</reference>
<keyword evidence="2" id="KW-1185">Reference proteome</keyword>
<dbReference type="OMA" id="RMIGHEE"/>
<proteinExistence type="predicted"/>
<dbReference type="RefSeq" id="XP_010272240.1">
    <property type="nucleotide sequence ID" value="XM_010273938.2"/>
</dbReference>
<name>A0A1U8B7K4_NELNU</name>
<dbReference type="RefSeq" id="XP_010272238.1">
    <property type="nucleotide sequence ID" value="XM_010273936.2"/>
</dbReference>